<organism evidence="2 3">
    <name type="scientific">Ensete ventricosum</name>
    <name type="common">Abyssinian banana</name>
    <name type="synonym">Musa ensete</name>
    <dbReference type="NCBI Taxonomy" id="4639"/>
    <lineage>
        <taxon>Eukaryota</taxon>
        <taxon>Viridiplantae</taxon>
        <taxon>Streptophyta</taxon>
        <taxon>Embryophyta</taxon>
        <taxon>Tracheophyta</taxon>
        <taxon>Spermatophyta</taxon>
        <taxon>Magnoliopsida</taxon>
        <taxon>Liliopsida</taxon>
        <taxon>Zingiberales</taxon>
        <taxon>Musaceae</taxon>
        <taxon>Ensete</taxon>
    </lineage>
</organism>
<dbReference type="Proteomes" id="UP000287651">
    <property type="component" value="Unassembled WGS sequence"/>
</dbReference>
<sequence>ISVVEDNRRDLNFGDSQVRYRLRPLDQIPVEIVLRLLVGVVVHPPTCRTRRRSPFSQDSSTVPPPFGGRSSTSELKEVAVLRTISPAGDPEEGALKDQTKPYRTLGGFHGPAIETMTLHRIRRGCRLKGGGRWLGLLMGRRELFAKEEGDNPAMGLGSAKYWFPLEARGDDGLAPLAL</sequence>
<evidence type="ECO:0000313" key="3">
    <source>
        <dbReference type="Proteomes" id="UP000287651"/>
    </source>
</evidence>
<gene>
    <name evidence="2" type="ORF">B296_00011768</name>
</gene>
<proteinExistence type="predicted"/>
<dbReference type="AlphaFoldDB" id="A0A427B0S6"/>
<feature type="region of interest" description="Disordered" evidence="1">
    <location>
        <begin position="48"/>
        <end position="71"/>
    </location>
</feature>
<evidence type="ECO:0000256" key="1">
    <source>
        <dbReference type="SAM" id="MobiDB-lite"/>
    </source>
</evidence>
<dbReference type="EMBL" id="AMZH03000772">
    <property type="protein sequence ID" value="RRT82035.1"/>
    <property type="molecule type" value="Genomic_DNA"/>
</dbReference>
<comment type="caution">
    <text evidence="2">The sequence shown here is derived from an EMBL/GenBank/DDBJ whole genome shotgun (WGS) entry which is preliminary data.</text>
</comment>
<protein>
    <submittedName>
        <fullName evidence="2">Uncharacterized protein</fullName>
    </submittedName>
</protein>
<feature type="non-terminal residue" evidence="2">
    <location>
        <position position="1"/>
    </location>
</feature>
<accession>A0A427B0S6</accession>
<name>A0A427B0S6_ENSVE</name>
<reference evidence="2 3" key="1">
    <citation type="journal article" date="2014" name="Agronomy (Basel)">
        <title>A Draft Genome Sequence for Ensete ventricosum, the Drought-Tolerant Tree Against Hunger.</title>
        <authorList>
            <person name="Harrison J."/>
            <person name="Moore K.A."/>
            <person name="Paszkiewicz K."/>
            <person name="Jones T."/>
            <person name="Grant M."/>
            <person name="Ambacheew D."/>
            <person name="Muzemil S."/>
            <person name="Studholme D.J."/>
        </authorList>
    </citation>
    <scope>NUCLEOTIDE SEQUENCE [LARGE SCALE GENOMIC DNA]</scope>
</reference>
<evidence type="ECO:0000313" key="2">
    <source>
        <dbReference type="EMBL" id="RRT82035.1"/>
    </source>
</evidence>